<evidence type="ECO:0000256" key="5">
    <source>
        <dbReference type="PIRNR" id="PIRNR017811"/>
    </source>
</evidence>
<keyword evidence="4" id="KW-0131">Cell cycle</keyword>
<dbReference type="InterPro" id="IPR003175">
    <property type="entry name" value="CDI_dom"/>
</dbReference>
<organism evidence="7">
    <name type="scientific">Sesamum radiatum</name>
    <name type="common">Black benniseed</name>
    <dbReference type="NCBI Taxonomy" id="300843"/>
    <lineage>
        <taxon>Eukaryota</taxon>
        <taxon>Viridiplantae</taxon>
        <taxon>Streptophyta</taxon>
        <taxon>Embryophyta</taxon>
        <taxon>Tracheophyta</taxon>
        <taxon>Spermatophyta</taxon>
        <taxon>Magnoliopsida</taxon>
        <taxon>eudicotyledons</taxon>
        <taxon>Gunneridae</taxon>
        <taxon>Pentapetalae</taxon>
        <taxon>asterids</taxon>
        <taxon>lamiids</taxon>
        <taxon>Lamiales</taxon>
        <taxon>Pedaliaceae</taxon>
        <taxon>Sesamum</taxon>
    </lineage>
</organism>
<sequence>MGDYMKRCDKSVTMKSTMEDDMQLISSKKRKVYSELENECRGNVELEENSVSPAASRTSGCCKHDESSDVVKRSSRSSDLENVDDLLSEGFETDIAAFTDDVFRFSNLCLLFSREATPTSELYGDSEQVLMYPKATSKKKSSPPPRRKIPASLAETMPSAAELEEIFAAAEKYEQKRFTEKYNYDIVKDVPLEGKYQWVRLQP</sequence>
<proteinExistence type="inferred from homology"/>
<accession>A0AAW2MSX6</accession>
<dbReference type="InterPro" id="IPR044898">
    <property type="entry name" value="CDI_dom_sf"/>
</dbReference>
<comment type="similarity">
    <text evidence="2 5">Belongs to the CDI family. ICK/KRP subfamily.</text>
</comment>
<feature type="domain" description="Cyclin-dependent kinase inhibitor" evidence="6">
    <location>
        <begin position="157"/>
        <end position="201"/>
    </location>
</feature>
<comment type="subcellular location">
    <subcellularLocation>
        <location evidence="1">Nucleus</location>
        <location evidence="1">Nucleoplasm</location>
    </subcellularLocation>
</comment>
<evidence type="ECO:0000313" key="7">
    <source>
        <dbReference type="EMBL" id="KAL0334845.1"/>
    </source>
</evidence>
<dbReference type="GO" id="GO:0004861">
    <property type="term" value="F:cyclin-dependent protein serine/threonine kinase inhibitor activity"/>
    <property type="evidence" value="ECO:0007669"/>
    <property type="project" value="UniProtKB-UniRule"/>
</dbReference>
<dbReference type="Gene3D" id="4.10.365.10">
    <property type="entry name" value="p27"/>
    <property type="match status" value="1"/>
</dbReference>
<evidence type="ECO:0000256" key="1">
    <source>
        <dbReference type="ARBA" id="ARBA00004642"/>
    </source>
</evidence>
<dbReference type="Pfam" id="PF02234">
    <property type="entry name" value="CDI"/>
    <property type="match status" value="1"/>
</dbReference>
<evidence type="ECO:0000259" key="6">
    <source>
        <dbReference type="Pfam" id="PF02234"/>
    </source>
</evidence>
<name>A0AAW2MSX6_SESRA</name>
<dbReference type="GO" id="GO:0005654">
    <property type="term" value="C:nucleoplasm"/>
    <property type="evidence" value="ECO:0007669"/>
    <property type="project" value="UniProtKB-SubCell"/>
</dbReference>
<dbReference type="PIRSF" id="PIRSF017811">
    <property type="entry name" value="CDK_inhib_pln"/>
    <property type="match status" value="1"/>
</dbReference>
<evidence type="ECO:0000256" key="4">
    <source>
        <dbReference type="ARBA" id="ARBA00023306"/>
    </source>
</evidence>
<reference evidence="7" key="2">
    <citation type="journal article" date="2024" name="Plant">
        <title>Genomic evolution and insights into agronomic trait innovations of Sesamum species.</title>
        <authorList>
            <person name="Miao H."/>
            <person name="Wang L."/>
            <person name="Qu L."/>
            <person name="Liu H."/>
            <person name="Sun Y."/>
            <person name="Le M."/>
            <person name="Wang Q."/>
            <person name="Wei S."/>
            <person name="Zheng Y."/>
            <person name="Lin W."/>
            <person name="Duan Y."/>
            <person name="Cao H."/>
            <person name="Xiong S."/>
            <person name="Wang X."/>
            <person name="Wei L."/>
            <person name="Li C."/>
            <person name="Ma Q."/>
            <person name="Ju M."/>
            <person name="Zhao R."/>
            <person name="Li G."/>
            <person name="Mu C."/>
            <person name="Tian Q."/>
            <person name="Mei H."/>
            <person name="Zhang T."/>
            <person name="Gao T."/>
            <person name="Zhang H."/>
        </authorList>
    </citation>
    <scope>NUCLEOTIDE SEQUENCE</scope>
    <source>
        <strain evidence="7">G02</strain>
    </source>
</reference>
<dbReference type="GO" id="GO:0051726">
    <property type="term" value="P:regulation of cell cycle"/>
    <property type="evidence" value="ECO:0007669"/>
    <property type="project" value="InterPro"/>
</dbReference>
<evidence type="ECO:0000256" key="3">
    <source>
        <dbReference type="ARBA" id="ARBA00023013"/>
    </source>
</evidence>
<protein>
    <recommendedName>
        <fullName evidence="5">Cyclin-dependent kinase inhibitor</fullName>
    </recommendedName>
</protein>
<keyword evidence="3 5" id="KW-0649">Protein kinase inhibitor</keyword>
<comment type="caution">
    <text evidence="7">The sequence shown here is derived from an EMBL/GenBank/DDBJ whole genome shotgun (WGS) entry which is preliminary data.</text>
</comment>
<dbReference type="AlphaFoldDB" id="A0AAW2MSX6"/>
<dbReference type="InterPro" id="IPR044275">
    <property type="entry name" value="KRP"/>
</dbReference>
<dbReference type="PANTHER" id="PTHR46776">
    <property type="entry name" value="CYCLIN-DEPENDENT KINASE INHIBITOR 4-RELATED"/>
    <property type="match status" value="1"/>
</dbReference>
<reference evidence="7" key="1">
    <citation type="submission" date="2020-06" db="EMBL/GenBank/DDBJ databases">
        <authorList>
            <person name="Li T."/>
            <person name="Hu X."/>
            <person name="Zhang T."/>
            <person name="Song X."/>
            <person name="Zhang H."/>
            <person name="Dai N."/>
            <person name="Sheng W."/>
            <person name="Hou X."/>
            <person name="Wei L."/>
        </authorList>
    </citation>
    <scope>NUCLEOTIDE SEQUENCE</scope>
    <source>
        <strain evidence="7">G02</strain>
        <tissue evidence="7">Leaf</tissue>
    </source>
</reference>
<evidence type="ECO:0000256" key="2">
    <source>
        <dbReference type="ARBA" id="ARBA00010274"/>
    </source>
</evidence>
<dbReference type="EMBL" id="JACGWJ010000021">
    <property type="protein sequence ID" value="KAL0334845.1"/>
    <property type="molecule type" value="Genomic_DNA"/>
</dbReference>
<gene>
    <name evidence="7" type="ORF">Sradi_4696400</name>
</gene>